<dbReference type="EMBL" id="SNYC01000003">
    <property type="protein sequence ID" value="TDQ11137.1"/>
    <property type="molecule type" value="Genomic_DNA"/>
</dbReference>
<dbReference type="InterPro" id="IPR014718">
    <property type="entry name" value="GH-type_carb-bd"/>
</dbReference>
<dbReference type="Pfam" id="PF01263">
    <property type="entry name" value="Aldose_epim"/>
    <property type="match status" value="1"/>
</dbReference>
<dbReference type="Gene3D" id="2.70.98.10">
    <property type="match status" value="1"/>
</dbReference>
<accession>A0A4R6SYK0</accession>
<dbReference type="AlphaFoldDB" id="A0A4R6SYK0"/>
<dbReference type="CDD" id="cd09024">
    <property type="entry name" value="Aldose_epim_lacX"/>
    <property type="match status" value="1"/>
</dbReference>
<sequence length="289" mass="33306">MINLENEYLKVSFASKGAELQSIKSKQNDKEYLWDGNPDFWAKHSPVLFPIVGGLKNNTYYFEDQKYQLSRHGFARDHEFQVTQVSTTEASFTFRHTPETLKIYPFKFSLKISYALKDNTLTCTYAVSNPDDTNGLLFSIGGHPAFALPATEQLKYSDYFLEFNTDDELVYHKIEGDLIDNETMTIKLTNKTLPLKHELFYEDALVFKNLKSNLISIKNTKNNHGLTFQFEQFPFFGIWAAKDADFVCLEPWCGIADGIDHNQDLKNKEGIIELAPGSEWQRKWSVVCF</sequence>
<keyword evidence="3" id="KW-0106">Calcium</keyword>
<evidence type="ECO:0000313" key="4">
    <source>
        <dbReference type="EMBL" id="TDQ11137.1"/>
    </source>
</evidence>
<dbReference type="GO" id="GO:0016853">
    <property type="term" value="F:isomerase activity"/>
    <property type="evidence" value="ECO:0007669"/>
    <property type="project" value="InterPro"/>
</dbReference>
<comment type="caution">
    <text evidence="4">The sequence shown here is derived from an EMBL/GenBank/DDBJ whole genome shotgun (WGS) entry which is preliminary data.</text>
</comment>
<dbReference type="Proteomes" id="UP000295620">
    <property type="component" value="Unassembled WGS sequence"/>
</dbReference>
<comment type="cofactor">
    <cofactor evidence="1">
        <name>Ca(2+)</name>
        <dbReference type="ChEBI" id="CHEBI:29108"/>
    </cofactor>
</comment>
<dbReference type="InterPro" id="IPR011013">
    <property type="entry name" value="Gal_mutarotase_sf_dom"/>
</dbReference>
<dbReference type="SUPFAM" id="SSF74650">
    <property type="entry name" value="Galactose mutarotase-like"/>
    <property type="match status" value="1"/>
</dbReference>
<evidence type="ECO:0000256" key="1">
    <source>
        <dbReference type="ARBA" id="ARBA00001913"/>
    </source>
</evidence>
<dbReference type="OrthoDB" id="9795355at2"/>
<dbReference type="RefSeq" id="WP_133574235.1">
    <property type="nucleotide sequence ID" value="NZ_SNYC01000003.1"/>
</dbReference>
<protein>
    <submittedName>
        <fullName evidence="4">Galactose mutarotase-like enzyme</fullName>
    </submittedName>
</protein>
<evidence type="ECO:0000256" key="2">
    <source>
        <dbReference type="ARBA" id="ARBA00011245"/>
    </source>
</evidence>
<keyword evidence="5" id="KW-1185">Reference proteome</keyword>
<gene>
    <name evidence="4" type="ORF">ATK78_0252</name>
</gene>
<evidence type="ECO:0000256" key="3">
    <source>
        <dbReference type="ARBA" id="ARBA00022837"/>
    </source>
</evidence>
<dbReference type="InterPro" id="IPR008183">
    <property type="entry name" value="Aldose_1/G6P_1-epimerase"/>
</dbReference>
<organism evidence="4 5">
    <name type="scientific">Pedobacter metabolipauper</name>
    <dbReference type="NCBI Taxonomy" id="425513"/>
    <lineage>
        <taxon>Bacteria</taxon>
        <taxon>Pseudomonadati</taxon>
        <taxon>Bacteroidota</taxon>
        <taxon>Sphingobacteriia</taxon>
        <taxon>Sphingobacteriales</taxon>
        <taxon>Sphingobacteriaceae</taxon>
        <taxon>Pedobacter</taxon>
    </lineage>
</organism>
<dbReference type="PANTHER" id="PTHR11122">
    <property type="entry name" value="APOSPORY-ASSOCIATED PROTEIN C-RELATED"/>
    <property type="match status" value="1"/>
</dbReference>
<reference evidence="4 5" key="1">
    <citation type="submission" date="2019-03" db="EMBL/GenBank/DDBJ databases">
        <title>Genomic Encyclopedia of Archaeal and Bacterial Type Strains, Phase II (KMG-II): from individual species to whole genera.</title>
        <authorList>
            <person name="Goeker M."/>
        </authorList>
    </citation>
    <scope>NUCLEOTIDE SEQUENCE [LARGE SCALE GENOMIC DNA]</scope>
    <source>
        <strain evidence="4 5">DSM 19035</strain>
    </source>
</reference>
<dbReference type="InterPro" id="IPR037481">
    <property type="entry name" value="LacX"/>
</dbReference>
<dbReference type="GO" id="GO:0030246">
    <property type="term" value="F:carbohydrate binding"/>
    <property type="evidence" value="ECO:0007669"/>
    <property type="project" value="InterPro"/>
</dbReference>
<proteinExistence type="predicted"/>
<evidence type="ECO:0000313" key="5">
    <source>
        <dbReference type="Proteomes" id="UP000295620"/>
    </source>
</evidence>
<dbReference type="GO" id="GO:0005975">
    <property type="term" value="P:carbohydrate metabolic process"/>
    <property type="evidence" value="ECO:0007669"/>
    <property type="project" value="InterPro"/>
</dbReference>
<comment type="subunit">
    <text evidence="2">Monomer.</text>
</comment>
<name>A0A4R6SYK0_9SPHI</name>
<dbReference type="PANTHER" id="PTHR11122:SF13">
    <property type="entry name" value="GLUCOSE-6-PHOSPHATE 1-EPIMERASE"/>
    <property type="match status" value="1"/>
</dbReference>